<dbReference type="SMART" id="SM00574">
    <property type="entry name" value="POX"/>
    <property type="match status" value="1"/>
</dbReference>
<evidence type="ECO:0000256" key="7">
    <source>
        <dbReference type="ARBA" id="ARBA00023242"/>
    </source>
</evidence>
<evidence type="ECO:0000259" key="10">
    <source>
        <dbReference type="PROSITE" id="PS50071"/>
    </source>
</evidence>
<dbReference type="CDD" id="cd00086">
    <property type="entry name" value="homeodomain"/>
    <property type="match status" value="1"/>
</dbReference>
<comment type="subcellular location">
    <subcellularLocation>
        <location evidence="1 8">Nucleus</location>
    </subcellularLocation>
</comment>
<evidence type="ECO:0000256" key="2">
    <source>
        <dbReference type="ARBA" id="ARBA00006454"/>
    </source>
</evidence>
<name>A0AAD4NY58_PERFH</name>
<dbReference type="Proteomes" id="UP001190926">
    <property type="component" value="Unassembled WGS sequence"/>
</dbReference>
<keyword evidence="12" id="KW-1185">Reference proteome</keyword>
<gene>
    <name evidence="11" type="ORF">C2S53_000178</name>
</gene>
<evidence type="ECO:0000256" key="5">
    <source>
        <dbReference type="ARBA" id="ARBA00023155"/>
    </source>
</evidence>
<dbReference type="InterPro" id="IPR008422">
    <property type="entry name" value="KN_HD"/>
</dbReference>
<dbReference type="AlphaFoldDB" id="A0AAD4NY58"/>
<dbReference type="PANTHER" id="PTHR11850">
    <property type="entry name" value="HOMEOBOX PROTEIN TRANSCRIPTION FACTORS"/>
    <property type="match status" value="1"/>
</dbReference>
<keyword evidence="4 8" id="KW-0238">DNA-binding</keyword>
<evidence type="ECO:0000313" key="12">
    <source>
        <dbReference type="Proteomes" id="UP001190926"/>
    </source>
</evidence>
<dbReference type="SUPFAM" id="SSF46689">
    <property type="entry name" value="Homeodomain-like"/>
    <property type="match status" value="1"/>
</dbReference>
<reference evidence="11 12" key="1">
    <citation type="journal article" date="2021" name="Nat. Commun.">
        <title>Incipient diploidization of the medicinal plant Perilla within 10,000 years.</title>
        <authorList>
            <person name="Zhang Y."/>
            <person name="Shen Q."/>
            <person name="Leng L."/>
            <person name="Zhang D."/>
            <person name="Chen S."/>
            <person name="Shi Y."/>
            <person name="Ning Z."/>
            <person name="Chen S."/>
        </authorList>
    </citation>
    <scope>NUCLEOTIDE SEQUENCE [LARGE SCALE GENOMIC DNA]</scope>
    <source>
        <strain evidence="12">cv. PC099</strain>
    </source>
</reference>
<dbReference type="PROSITE" id="PS50071">
    <property type="entry name" value="HOMEOBOX_2"/>
    <property type="match status" value="1"/>
</dbReference>
<dbReference type="EMBL" id="SDAM02029514">
    <property type="protein sequence ID" value="KAH6756777.1"/>
    <property type="molecule type" value="Genomic_DNA"/>
</dbReference>
<evidence type="ECO:0000256" key="1">
    <source>
        <dbReference type="ARBA" id="ARBA00004123"/>
    </source>
</evidence>
<dbReference type="Pfam" id="PF05920">
    <property type="entry name" value="Homeobox_KN"/>
    <property type="match status" value="1"/>
</dbReference>
<keyword evidence="7 8" id="KW-0539">Nucleus</keyword>
<dbReference type="Gene3D" id="1.10.10.60">
    <property type="entry name" value="Homeodomain-like"/>
    <property type="match status" value="1"/>
</dbReference>
<dbReference type="SMART" id="SM00389">
    <property type="entry name" value="HOX"/>
    <property type="match status" value="1"/>
</dbReference>
<sequence>MSESIHQRIGSISYANERSVTGKQQEDWMLRVQGFEFEALLPSQPAQPPAYDARGVLTAEIMNLPLSRKGGTDFLDDQIQSSYELPVASVNELPFMNPDIRASDDSSSSTNSYFQKLLPNSSDTHLQGFHLLIPTAEPPSQLAWIPRSGGGDYELGRSGTILEAQALSLSLSSSLKSSDSVKLDKVCIGHGELFYQNQGVVEQQILHSARILDHYGLVESSNRANAFRNSRYLKAAQELLEELCCVGKGQLKNRDRNPNSSIGGSEVGGDGDGTAPPSSRNHLPPMSHVERADYQRRKIKLLSMLDEVDERYSRYCEQMQVVVNSFESVVGKGAAPPYTGLAQKAMSRHFRCIKDAVVGQLKQACEALGEKDVMAVTGLTKGETPRLKLLEQKYRHQKSLQQLGMLDPESWRPQRGLPERSVNILRAWLFEHFLHPYPSEADKHVLSRQTGLSKNQVSNWFINARVRLWKPMVEEMYQQELQQEGVQDAEAAQPKLTEPQSRAPMHNAGAKLIQGGKMLHATENDPSQNTNFRQAKQVAQPGVTAVFTDAPSPSDHQAFMTDANAEMHANSGTQAGEVSLTLGLKNSENVPRMRWLSIRDFDAC</sequence>
<evidence type="ECO:0000313" key="11">
    <source>
        <dbReference type="EMBL" id="KAH6756777.1"/>
    </source>
</evidence>
<dbReference type="GO" id="GO:0003677">
    <property type="term" value="F:DNA binding"/>
    <property type="evidence" value="ECO:0007669"/>
    <property type="project" value="UniProtKB-UniRule"/>
</dbReference>
<feature type="DNA-binding region" description="Homeobox" evidence="8">
    <location>
        <begin position="410"/>
        <end position="472"/>
    </location>
</feature>
<protein>
    <submittedName>
        <fullName evidence="11">BEL1-like homeodomain 4</fullName>
    </submittedName>
</protein>
<evidence type="ECO:0000256" key="6">
    <source>
        <dbReference type="ARBA" id="ARBA00023163"/>
    </source>
</evidence>
<dbReference type="InterPro" id="IPR050224">
    <property type="entry name" value="TALE_homeobox"/>
</dbReference>
<keyword evidence="3" id="KW-0805">Transcription regulation</keyword>
<dbReference type="InterPro" id="IPR006563">
    <property type="entry name" value="POX_dom"/>
</dbReference>
<dbReference type="GO" id="GO:0005634">
    <property type="term" value="C:nucleus"/>
    <property type="evidence" value="ECO:0007669"/>
    <property type="project" value="UniProtKB-SubCell"/>
</dbReference>
<evidence type="ECO:0000256" key="4">
    <source>
        <dbReference type="ARBA" id="ARBA00023125"/>
    </source>
</evidence>
<accession>A0AAD4NY58</accession>
<dbReference type="GO" id="GO:0006355">
    <property type="term" value="P:regulation of DNA-templated transcription"/>
    <property type="evidence" value="ECO:0007669"/>
    <property type="project" value="InterPro"/>
</dbReference>
<organism evidence="11 12">
    <name type="scientific">Perilla frutescens var. hirtella</name>
    <name type="common">Perilla citriodora</name>
    <name type="synonym">Perilla setoyensis</name>
    <dbReference type="NCBI Taxonomy" id="608512"/>
    <lineage>
        <taxon>Eukaryota</taxon>
        <taxon>Viridiplantae</taxon>
        <taxon>Streptophyta</taxon>
        <taxon>Embryophyta</taxon>
        <taxon>Tracheophyta</taxon>
        <taxon>Spermatophyta</taxon>
        <taxon>Magnoliopsida</taxon>
        <taxon>eudicotyledons</taxon>
        <taxon>Gunneridae</taxon>
        <taxon>Pentapetalae</taxon>
        <taxon>asterids</taxon>
        <taxon>lamiids</taxon>
        <taxon>Lamiales</taxon>
        <taxon>Lamiaceae</taxon>
        <taxon>Nepetoideae</taxon>
        <taxon>Elsholtzieae</taxon>
        <taxon>Perilla</taxon>
    </lineage>
</organism>
<evidence type="ECO:0000256" key="8">
    <source>
        <dbReference type="PROSITE-ProRule" id="PRU00108"/>
    </source>
</evidence>
<proteinExistence type="inferred from homology"/>
<evidence type="ECO:0000256" key="9">
    <source>
        <dbReference type="SAM" id="MobiDB-lite"/>
    </source>
</evidence>
<feature type="domain" description="Homeobox" evidence="10">
    <location>
        <begin position="408"/>
        <end position="471"/>
    </location>
</feature>
<dbReference type="InterPro" id="IPR001356">
    <property type="entry name" value="HD"/>
</dbReference>
<feature type="region of interest" description="Disordered" evidence="9">
    <location>
        <begin position="255"/>
        <end position="287"/>
    </location>
</feature>
<evidence type="ECO:0000256" key="3">
    <source>
        <dbReference type="ARBA" id="ARBA00023015"/>
    </source>
</evidence>
<comment type="caution">
    <text evidence="11">The sequence shown here is derived from an EMBL/GenBank/DDBJ whole genome shotgun (WGS) entry which is preliminary data.</text>
</comment>
<keyword evidence="6" id="KW-0804">Transcription</keyword>
<dbReference type="FunFam" id="1.10.10.60:FF:000083">
    <property type="entry name" value="BEL1-like homeodomain protein 4"/>
    <property type="match status" value="1"/>
</dbReference>
<keyword evidence="5 8" id="KW-0371">Homeobox</keyword>
<dbReference type="Pfam" id="PF07526">
    <property type="entry name" value="POX"/>
    <property type="match status" value="1"/>
</dbReference>
<dbReference type="InterPro" id="IPR009057">
    <property type="entry name" value="Homeodomain-like_sf"/>
</dbReference>
<comment type="similarity">
    <text evidence="2">Belongs to the TALE/BELL homeobox family.</text>
</comment>